<dbReference type="EMBL" id="VCGU01000004">
    <property type="protein sequence ID" value="TRY76428.1"/>
    <property type="molecule type" value="Genomic_DNA"/>
</dbReference>
<gene>
    <name evidence="3" type="ORF">TCAL_12509</name>
</gene>
<evidence type="ECO:0000259" key="2">
    <source>
        <dbReference type="PROSITE" id="PS50105"/>
    </source>
</evidence>
<comment type="caution">
    <text evidence="3">The sequence shown here is derived from an EMBL/GenBank/DDBJ whole genome shotgun (WGS) entry which is preliminary data.</text>
</comment>
<dbReference type="SMART" id="SM00454">
    <property type="entry name" value="SAM"/>
    <property type="match status" value="1"/>
</dbReference>
<reference evidence="3 4" key="1">
    <citation type="journal article" date="2018" name="Nat. Ecol. Evol.">
        <title>Genomic signatures of mitonuclear coevolution across populations of Tigriopus californicus.</title>
        <authorList>
            <person name="Barreto F.S."/>
            <person name="Watson E.T."/>
            <person name="Lima T.G."/>
            <person name="Willett C.S."/>
            <person name="Edmands S."/>
            <person name="Li W."/>
            <person name="Burton R.S."/>
        </authorList>
    </citation>
    <scope>NUCLEOTIDE SEQUENCE [LARGE SCALE GENOMIC DNA]</scope>
    <source>
        <strain evidence="3 4">San Diego</strain>
    </source>
</reference>
<sequence>MNGQVRKRASSDIEISQSEPSYASGVRSDLLNNAVVTWLTFLQMEQYAEEFIDNGYDDLETVKKIGPEDLEAIGVTSTHHKSFLLDAVRVLRHQGATWVYLIRDKNRDSGLIPTDPEYDSCGERASGGSSGIASGNSSSIPWNDQDFCSGENTSSSSSTSSKPKISTVSNGRIRPSPVSRTRCQVELEQQNQNAGSPASMRSRSLLEMTPDHVRVMPGKSLNGLGRVNHIHEEEDLIQRVSDLSVGSNNKDPRRLGPSSPGNLAGLKLMLKERLKQESIQLCAPPFTSKVGYEFNYS</sequence>
<evidence type="ECO:0000313" key="3">
    <source>
        <dbReference type="EMBL" id="TRY76428.1"/>
    </source>
</evidence>
<organism evidence="3 4">
    <name type="scientific">Tigriopus californicus</name>
    <name type="common">Marine copepod</name>
    <dbReference type="NCBI Taxonomy" id="6832"/>
    <lineage>
        <taxon>Eukaryota</taxon>
        <taxon>Metazoa</taxon>
        <taxon>Ecdysozoa</taxon>
        <taxon>Arthropoda</taxon>
        <taxon>Crustacea</taxon>
        <taxon>Multicrustacea</taxon>
        <taxon>Hexanauplia</taxon>
        <taxon>Copepoda</taxon>
        <taxon>Harpacticoida</taxon>
        <taxon>Harpacticidae</taxon>
        <taxon>Tigriopus</taxon>
    </lineage>
</organism>
<evidence type="ECO:0000313" key="4">
    <source>
        <dbReference type="Proteomes" id="UP000318571"/>
    </source>
</evidence>
<proteinExistence type="predicted"/>
<feature type="region of interest" description="Disordered" evidence="1">
    <location>
        <begin position="243"/>
        <end position="262"/>
    </location>
</feature>
<accession>A0A553PFG0</accession>
<dbReference type="InterPro" id="IPR001660">
    <property type="entry name" value="SAM"/>
</dbReference>
<feature type="compositionally biased region" description="Low complexity" evidence="1">
    <location>
        <begin position="131"/>
        <end position="140"/>
    </location>
</feature>
<dbReference type="InterPro" id="IPR013761">
    <property type="entry name" value="SAM/pointed_sf"/>
</dbReference>
<dbReference type="STRING" id="6832.A0A553PFG0"/>
<dbReference type="InterPro" id="IPR051725">
    <property type="entry name" value="SAM-SH3_domain_protein"/>
</dbReference>
<dbReference type="PANTHER" id="PTHR12301:SF8">
    <property type="entry name" value="STERILE ALPHA MOTIF DOMAIN-CONTAINING PROTEIN 5"/>
    <property type="match status" value="1"/>
</dbReference>
<dbReference type="Proteomes" id="UP000318571">
    <property type="component" value="Chromosome 5"/>
</dbReference>
<name>A0A553PFG0_TIGCA</name>
<feature type="domain" description="SAM" evidence="2">
    <location>
        <begin position="30"/>
        <end position="94"/>
    </location>
</feature>
<protein>
    <recommendedName>
        <fullName evidence="2">SAM domain-containing protein</fullName>
    </recommendedName>
</protein>
<keyword evidence="4" id="KW-1185">Reference proteome</keyword>
<dbReference type="Gene3D" id="1.10.150.50">
    <property type="entry name" value="Transcription Factor, Ets-1"/>
    <property type="match status" value="1"/>
</dbReference>
<dbReference type="Pfam" id="PF00536">
    <property type="entry name" value="SAM_1"/>
    <property type="match status" value="1"/>
</dbReference>
<dbReference type="PANTHER" id="PTHR12301">
    <property type="entry name" value="SAM-DOMAIN, SH3 AND NUCLEAR LOCALIZATION SIGNALS PROTEIN RELATED"/>
    <property type="match status" value="1"/>
</dbReference>
<dbReference type="AlphaFoldDB" id="A0A553PFG0"/>
<dbReference type="PROSITE" id="PS50105">
    <property type="entry name" value="SAM_DOMAIN"/>
    <property type="match status" value="1"/>
</dbReference>
<feature type="region of interest" description="Disordered" evidence="1">
    <location>
        <begin position="111"/>
        <end position="180"/>
    </location>
</feature>
<dbReference type="SUPFAM" id="SSF47769">
    <property type="entry name" value="SAM/Pointed domain"/>
    <property type="match status" value="1"/>
</dbReference>
<evidence type="ECO:0000256" key="1">
    <source>
        <dbReference type="SAM" id="MobiDB-lite"/>
    </source>
</evidence>